<dbReference type="InterPro" id="IPR057693">
    <property type="entry name" value="DUF7933"/>
</dbReference>
<dbReference type="Pfam" id="PF20674">
    <property type="entry name" value="SpaA_3"/>
    <property type="match status" value="2"/>
</dbReference>
<dbReference type="RefSeq" id="WP_322410121.1">
    <property type="nucleotide sequence ID" value="NZ_CP139779.1"/>
</dbReference>
<keyword evidence="6" id="KW-1185">Reference proteome</keyword>
<dbReference type="Proteomes" id="UP001324533">
    <property type="component" value="Chromosome"/>
</dbReference>
<keyword evidence="1" id="KW-0472">Membrane</keyword>
<dbReference type="InterPro" id="IPR055371">
    <property type="entry name" value="SpaA_PFL_dom_4"/>
</dbReference>
<dbReference type="InterPro" id="IPR006311">
    <property type="entry name" value="TAT_signal"/>
</dbReference>
<feature type="domain" description="SpaA-like prealbumin fold" evidence="2">
    <location>
        <begin position="868"/>
        <end position="985"/>
    </location>
</feature>
<proteinExistence type="predicted"/>
<protein>
    <recommendedName>
        <fullName evidence="7">Gram-positive cocci surface proteins LPxTG domain-containing protein</fullName>
    </recommendedName>
</protein>
<evidence type="ECO:0000259" key="2">
    <source>
        <dbReference type="Pfam" id="PF20674"/>
    </source>
</evidence>
<evidence type="ECO:0000259" key="3">
    <source>
        <dbReference type="Pfam" id="PF24514"/>
    </source>
</evidence>
<dbReference type="SUPFAM" id="SSF101898">
    <property type="entry name" value="NHL repeat"/>
    <property type="match status" value="1"/>
</dbReference>
<keyword evidence="1" id="KW-0812">Transmembrane</keyword>
<dbReference type="InterPro" id="IPR048834">
    <property type="entry name" value="SpaA_pre-album"/>
</dbReference>
<dbReference type="PROSITE" id="PS51318">
    <property type="entry name" value="TAT"/>
    <property type="match status" value="1"/>
</dbReference>
<dbReference type="Pfam" id="PF24514">
    <property type="entry name" value="SpaA_4"/>
    <property type="match status" value="1"/>
</dbReference>
<evidence type="ECO:0000256" key="1">
    <source>
        <dbReference type="SAM" id="Phobius"/>
    </source>
</evidence>
<dbReference type="Pfam" id="PF25564">
    <property type="entry name" value="DUF7933"/>
    <property type="match status" value="1"/>
</dbReference>
<feature type="domain" description="DUF7933" evidence="4">
    <location>
        <begin position="344"/>
        <end position="469"/>
    </location>
</feature>
<organism evidence="5 6">
    <name type="scientific">Microbacterium invictum</name>
    <dbReference type="NCBI Taxonomy" id="515415"/>
    <lineage>
        <taxon>Bacteria</taxon>
        <taxon>Bacillati</taxon>
        <taxon>Actinomycetota</taxon>
        <taxon>Actinomycetes</taxon>
        <taxon>Micrococcales</taxon>
        <taxon>Microbacteriaceae</taxon>
        <taxon>Microbacterium</taxon>
    </lineage>
</organism>
<evidence type="ECO:0000313" key="5">
    <source>
        <dbReference type="EMBL" id="WQB69994.1"/>
    </source>
</evidence>
<name>A0ABZ0VA19_9MICO</name>
<sequence>MSFGGRARARAGRRSLLRALAALAPLVLVGAGLVSPAAALDAAPATAFDTGAPAAVRDAAPGDIRPLAAGIPEAPVAVWSESFDDVAGTAPIALSQYPTTATFRYTASTFWGSAANCNGVLLRYDSGFAGTTALCDADTATVDALTQRQARRLADVLGQVNAGVTGGTTDTAPVNGSTVTTRANRATAELSMTGTATTAQTVVLEARAGSPLNAAPTTNRYYAVSLDVAEDSCPLRPGGANNNARLDVALLVGTTTRTLTGAPIVACNVAGGRYNSPLINAGDSQTANFGSTLAVRAGRFTTDTAVQLTPAEAASARIRISNQVLSSAGNDLALDNLRLLDATPSLDLAFTPATVTAGSPTTLTFTVTNTAELAAKPDWSFANALPAGLAVAPTPAVGGSCSSTTGAAFSVQAASGGSSITVTGGDLAAGAASCTVTVNVVAANPGTYTDGPANVTTTLVAPENATLTVEPPATIAIRKSVAGRSLPADQFRLALSLGGNEVAAATTTGSATGIQSVQLGPLPVTRGATYTISETVVTSASLSTYTTGYECSRGGVTIATGSSVSGSITIPDEAGAAIECTFTNTPQVARLYCDGTYYYALRANGSIAQVNGSGAGNVSQILGAVAGTTDANALGINNDGTVAFALDRDTGSANVTAVIRYTASAGGALQATRTALTTAQGALQNRSGAALAGTIIAGAVNPLTGTYIVGKTDAGSVRLWQYAPDAPGTSDFLYLGQVNTGTTAGENGDIAFDAAGNLHIVQTPSDSSSVGLFTVTQQTLSQAAGGTLTASATIRRGLSGTDANNALTGVNGMAFSPRGTVYLGNGTLAYQFDPTTWVRVPGSPRASINSVTPASGSTDLAGCATPATISIEKNVVGSRISGTDQFRLALSTGSPAVESAVATTSGTAAGLQSARVGPVPVQIDTTVTIAETMATGSPTPLTSYTTVYECWAEGVRIANGTDRSVAVRIPNRLSVGVACTFFNTPQPFATVRVTKIIEDEAGGNRAPAPGWTVGTTVQANTGSTVTALPSRNPEQQTGADGSASWRLLFGAANNRGRITVTETEQQGFRYQSLACTVNGANAPVSVTTVAGVVRASVNTDIAPGNTVDCVFTNRPSATLTLVSAVTFGSAQPTEWTLVAGAPAGALPGPSGVSGAPSASGRVTPGAAYRLGFAGGNPAYVQTGTWQCVDGAGQPVPVSAASEVTAAPGAALVCTVSFATASMTLLKQVENPRPGFQVGDWRLTAAPAALAGAALPTQTRVGAAYSASGNPANTFEVRPGHGYTLSETTTDPNSRIAYRQLRLERLVGSTWVTVDSASVTAPAPGQSAVYRFVNAPVQPPALPLTGGTSADAFLLTGGALLILALIGGVLHAWRRKDVGPKEAGP</sequence>
<feature type="domain" description="SpaA-like prealbumin fold" evidence="3">
    <location>
        <begin position="1018"/>
        <end position="1114"/>
    </location>
</feature>
<reference evidence="5 6" key="1">
    <citation type="submission" date="2023-06" db="EMBL/GenBank/DDBJ databases">
        <title>Rock-solubilizing bacteria, Microbacterium invictum, promotes re-establishment of vegetation in rocky wasteland by accelerating rock bio-weathering and reshaping soil bacterial community.</title>
        <authorList>
            <person name="Liu C."/>
        </authorList>
    </citation>
    <scope>NUCLEOTIDE SEQUENCE [LARGE SCALE GENOMIC DNA]</scope>
    <source>
        <strain evidence="5 6">X-18</strain>
    </source>
</reference>
<evidence type="ECO:0008006" key="7">
    <source>
        <dbReference type="Google" id="ProtNLM"/>
    </source>
</evidence>
<keyword evidence="1" id="KW-1133">Transmembrane helix</keyword>
<gene>
    <name evidence="5" type="ORF">T9R20_15040</name>
</gene>
<evidence type="ECO:0000259" key="4">
    <source>
        <dbReference type="Pfam" id="PF25564"/>
    </source>
</evidence>
<feature type="domain" description="SpaA-like prealbumin fold" evidence="2">
    <location>
        <begin position="474"/>
        <end position="586"/>
    </location>
</feature>
<evidence type="ECO:0000313" key="6">
    <source>
        <dbReference type="Proteomes" id="UP001324533"/>
    </source>
</evidence>
<accession>A0ABZ0VA19</accession>
<dbReference type="EMBL" id="CP139779">
    <property type="protein sequence ID" value="WQB69994.1"/>
    <property type="molecule type" value="Genomic_DNA"/>
</dbReference>
<feature type="transmembrane region" description="Helical" evidence="1">
    <location>
        <begin position="1351"/>
        <end position="1372"/>
    </location>
</feature>